<organism evidence="2 3">
    <name type="scientific">Neocallimastix californiae</name>
    <dbReference type="NCBI Taxonomy" id="1754190"/>
    <lineage>
        <taxon>Eukaryota</taxon>
        <taxon>Fungi</taxon>
        <taxon>Fungi incertae sedis</taxon>
        <taxon>Chytridiomycota</taxon>
        <taxon>Chytridiomycota incertae sedis</taxon>
        <taxon>Neocallimastigomycetes</taxon>
        <taxon>Neocallimastigales</taxon>
        <taxon>Neocallimastigaceae</taxon>
        <taxon>Neocallimastix</taxon>
    </lineage>
</organism>
<protein>
    <submittedName>
        <fullName evidence="2">Uncharacterized protein</fullName>
    </submittedName>
</protein>
<evidence type="ECO:0000313" key="2">
    <source>
        <dbReference type="EMBL" id="ORY59390.1"/>
    </source>
</evidence>
<evidence type="ECO:0000256" key="1">
    <source>
        <dbReference type="SAM" id="SignalP"/>
    </source>
</evidence>
<dbReference type="AlphaFoldDB" id="A0A1Y2DJI0"/>
<dbReference type="OrthoDB" id="4044674at2759"/>
<keyword evidence="3" id="KW-1185">Reference proteome</keyword>
<reference evidence="2 3" key="1">
    <citation type="submission" date="2016-08" db="EMBL/GenBank/DDBJ databases">
        <title>A Parts List for Fungal Cellulosomes Revealed by Comparative Genomics.</title>
        <authorList>
            <consortium name="DOE Joint Genome Institute"/>
            <person name="Haitjema C.H."/>
            <person name="Gilmore S.P."/>
            <person name="Henske J.K."/>
            <person name="Solomon K.V."/>
            <person name="De Groot R."/>
            <person name="Kuo A."/>
            <person name="Mondo S.J."/>
            <person name="Salamov A.A."/>
            <person name="Labutti K."/>
            <person name="Zhao Z."/>
            <person name="Chiniquy J."/>
            <person name="Barry K."/>
            <person name="Brewer H.M."/>
            <person name="Purvine S.O."/>
            <person name="Wright A.T."/>
            <person name="Boxma B."/>
            <person name="Van Alen T."/>
            <person name="Hackstein J.H."/>
            <person name="Baker S.E."/>
            <person name="Grigoriev I.V."/>
            <person name="O'Malley M.A."/>
        </authorList>
    </citation>
    <scope>NUCLEOTIDE SEQUENCE [LARGE SCALE GENOMIC DNA]</scope>
    <source>
        <strain evidence="2 3">G1</strain>
    </source>
</reference>
<keyword evidence="1" id="KW-0732">Signal</keyword>
<feature type="signal peptide" evidence="1">
    <location>
        <begin position="1"/>
        <end position="17"/>
    </location>
</feature>
<name>A0A1Y2DJI0_9FUNG</name>
<dbReference type="EMBL" id="MCOG01000064">
    <property type="protein sequence ID" value="ORY59390.1"/>
    <property type="molecule type" value="Genomic_DNA"/>
</dbReference>
<proteinExistence type="predicted"/>
<gene>
    <name evidence="2" type="ORF">LY90DRAFT_506058</name>
</gene>
<feature type="chain" id="PRO_5010997878" evidence="1">
    <location>
        <begin position="18"/>
        <end position="129"/>
    </location>
</feature>
<evidence type="ECO:0000313" key="3">
    <source>
        <dbReference type="Proteomes" id="UP000193920"/>
    </source>
</evidence>
<sequence>MLFLLWIFSISSSPFHSKNGDTFNEKSKLTTCNAEMRYCDLKEANNKATLKGVITFSVVLGSQFRTLMATYLGELFCCQWTIMIDVCIFTCDVVIQDLFVRSWIMIVISRHITDLSIDCNGILCLTYIF</sequence>
<dbReference type="Proteomes" id="UP000193920">
    <property type="component" value="Unassembled WGS sequence"/>
</dbReference>
<comment type="caution">
    <text evidence="2">The sequence shown here is derived from an EMBL/GenBank/DDBJ whole genome shotgun (WGS) entry which is preliminary data.</text>
</comment>
<dbReference type="STRING" id="1754190.A0A1Y2DJI0"/>
<accession>A0A1Y2DJI0</accession>